<feature type="DNA-binding region" description="Homeobox" evidence="5">
    <location>
        <begin position="227"/>
        <end position="287"/>
    </location>
</feature>
<dbReference type="OrthoDB" id="6159439at2759"/>
<evidence type="ECO:0000259" key="8">
    <source>
        <dbReference type="PROSITE" id="PS50071"/>
    </source>
</evidence>
<feature type="compositionally biased region" description="Polar residues" evidence="7">
    <location>
        <begin position="62"/>
        <end position="77"/>
    </location>
</feature>
<dbReference type="Gene3D" id="1.10.10.60">
    <property type="entry name" value="Homeodomain-like"/>
    <property type="match status" value="1"/>
</dbReference>
<dbReference type="InterPro" id="IPR001356">
    <property type="entry name" value="HD"/>
</dbReference>
<dbReference type="SMART" id="SM00389">
    <property type="entry name" value="HOX"/>
    <property type="match status" value="1"/>
</dbReference>
<feature type="compositionally biased region" description="Polar residues" evidence="7">
    <location>
        <begin position="378"/>
        <end position="390"/>
    </location>
</feature>
<organism evidence="9 10">
    <name type="scientific">Cytospora mali</name>
    <name type="common">Apple Valsa canker fungus</name>
    <name type="synonym">Valsa mali</name>
    <dbReference type="NCBI Taxonomy" id="578113"/>
    <lineage>
        <taxon>Eukaryota</taxon>
        <taxon>Fungi</taxon>
        <taxon>Dikarya</taxon>
        <taxon>Ascomycota</taxon>
        <taxon>Pezizomycotina</taxon>
        <taxon>Sordariomycetes</taxon>
        <taxon>Sordariomycetidae</taxon>
        <taxon>Diaporthales</taxon>
        <taxon>Cytosporaceae</taxon>
        <taxon>Cytospora</taxon>
    </lineage>
</organism>
<dbReference type="Proteomes" id="UP000078576">
    <property type="component" value="Unassembled WGS sequence"/>
</dbReference>
<feature type="compositionally biased region" description="Polar residues" evidence="7">
    <location>
        <begin position="635"/>
        <end position="647"/>
    </location>
</feature>
<keyword evidence="10" id="KW-1185">Reference proteome</keyword>
<sequence>MLVSRQHDSEQNHWSMSKYETIHHKPASIPRMSNNFDTPLSTQSEWHGQQYSFIPPGENPIYAQSYSHGTSANGQSESRTRPRSAIDAGSVMDVEPKSETSTLSPSLGQRRSIEPLGLRQQREQSATAEQSSVQGDPYAAQKAAESTNEGSVASTDTRGMSLGSNPVSSVSSAGQGPELPPSHSGNDEQPSKQEDDDEVIDEYDMAEGDGEAALQQMTPAERTAARRKMKRFRLTHQQTRFLMSEFAKQPHPDAAHRERLSREIPGLSPRQVQVWFQNRRAKIKRLTADDRERMIKMRAVPDDFDNVQALHSPYGAVHGLGTPMASPVGFGPGSYPDHLMRGGPLVVDVRRAEGSDHMSPTGLSPAFGNIGFNSSASMSNPELLSPMSQESNDRYDYSNHMTPLSTGPRTSNPFTRQSGLDTSLSMHNHHSRQQMRPLQPLQLRETLSRSRPDNLQSPLRSSMSWKGDSIDYATYNGSPQPLSGRQHSVYQPPEGLSGPPSTLGGYETSSYAGSSVTSPTHMSSYPNFQSNSFQDSQNRSRLRASSATLPLGLSLSPQRSYSSSQQGLRSATSPSHRHAAVTSAPYSTGFSTSPLTTTSEFSLPRTSAFPTRPHEYSMPHMSAPIAAPNDFSQAFQASMGSGPTTRTPMRDAFGGGGPLGGDRSNEEYGGSGADLRRRRSFTIPQGGPAS</sequence>
<keyword evidence="4 5" id="KW-0539">Nucleus</keyword>
<dbReference type="STRING" id="694573.A0A194ULV1"/>
<feature type="compositionally biased region" description="Polar residues" evidence="7">
    <location>
        <begin position="123"/>
        <end position="134"/>
    </location>
</feature>
<dbReference type="PANTHER" id="PTHR24208">
    <property type="entry name" value="LIM/HOMEOBOX PROTEIN LHX"/>
    <property type="match status" value="1"/>
</dbReference>
<dbReference type="AlphaFoldDB" id="A0A194ULV1"/>
<dbReference type="EMBL" id="KN714666">
    <property type="protein sequence ID" value="KUI52639.1"/>
    <property type="molecule type" value="Genomic_DNA"/>
</dbReference>
<evidence type="ECO:0000313" key="10">
    <source>
        <dbReference type="Proteomes" id="UP000078576"/>
    </source>
</evidence>
<evidence type="ECO:0000256" key="6">
    <source>
        <dbReference type="RuleBase" id="RU000682"/>
    </source>
</evidence>
<feature type="domain" description="Homeobox" evidence="8">
    <location>
        <begin position="225"/>
        <end position="286"/>
    </location>
</feature>
<feature type="compositionally biased region" description="Polar residues" evidence="7">
    <location>
        <begin position="31"/>
        <end position="44"/>
    </location>
</feature>
<dbReference type="PROSITE" id="PS50071">
    <property type="entry name" value="HOMEOBOX_2"/>
    <property type="match status" value="1"/>
</dbReference>
<feature type="region of interest" description="Disordered" evidence="7">
    <location>
        <begin position="25"/>
        <end position="44"/>
    </location>
</feature>
<keyword evidence="2 5" id="KW-0238">DNA-binding</keyword>
<evidence type="ECO:0000256" key="7">
    <source>
        <dbReference type="SAM" id="MobiDB-lite"/>
    </source>
</evidence>
<feature type="compositionally biased region" description="Polar residues" evidence="7">
    <location>
        <begin position="476"/>
        <end position="489"/>
    </location>
</feature>
<dbReference type="CDD" id="cd00086">
    <property type="entry name" value="homeodomain"/>
    <property type="match status" value="1"/>
</dbReference>
<feature type="region of interest" description="Disordered" evidence="7">
    <location>
        <begin position="635"/>
        <end position="690"/>
    </location>
</feature>
<dbReference type="Pfam" id="PF00046">
    <property type="entry name" value="Homeodomain"/>
    <property type="match status" value="1"/>
</dbReference>
<evidence type="ECO:0000256" key="5">
    <source>
        <dbReference type="PROSITE-ProRule" id="PRU00108"/>
    </source>
</evidence>
<feature type="compositionally biased region" description="Polar residues" evidence="7">
    <location>
        <begin position="144"/>
        <end position="166"/>
    </location>
</feature>
<feature type="region of interest" description="Disordered" evidence="7">
    <location>
        <begin position="476"/>
        <end position="604"/>
    </location>
</feature>
<evidence type="ECO:0000256" key="1">
    <source>
        <dbReference type="ARBA" id="ARBA00004123"/>
    </source>
</evidence>
<name>A0A194ULV1_CYTMA</name>
<accession>A0A194ULV1</accession>
<evidence type="ECO:0000256" key="3">
    <source>
        <dbReference type="ARBA" id="ARBA00023155"/>
    </source>
</evidence>
<evidence type="ECO:0000256" key="4">
    <source>
        <dbReference type="ARBA" id="ARBA00023242"/>
    </source>
</evidence>
<protein>
    <submittedName>
        <fullName evidence="9">Homeobox-leucine zipper protein HDG11</fullName>
    </submittedName>
</protein>
<dbReference type="InterPro" id="IPR050453">
    <property type="entry name" value="LIM_Homeobox_TF"/>
</dbReference>
<reference evidence="10" key="1">
    <citation type="submission" date="2014-12" db="EMBL/GenBank/DDBJ databases">
        <title>Genome Sequence of Valsa Canker Pathogens Uncovers a Specific Adaption of Colonization on Woody Bark.</title>
        <authorList>
            <person name="Yin Z."/>
            <person name="Liu H."/>
            <person name="Gao X."/>
            <person name="Li Z."/>
            <person name="Song N."/>
            <person name="Ke X."/>
            <person name="Dai Q."/>
            <person name="Wu Y."/>
            <person name="Sun Y."/>
            <person name="Xu J.-R."/>
            <person name="Kang Z.K."/>
            <person name="Wang L."/>
            <person name="Huang L."/>
        </authorList>
    </citation>
    <scope>NUCLEOTIDE SEQUENCE [LARGE SCALE GENOMIC DNA]</scope>
    <source>
        <strain evidence="10">SXYL134</strain>
    </source>
</reference>
<feature type="compositionally biased region" description="Low complexity" evidence="7">
    <location>
        <begin position="554"/>
        <end position="566"/>
    </location>
</feature>
<keyword evidence="3 5" id="KW-0371">Homeobox</keyword>
<dbReference type="GO" id="GO:0005634">
    <property type="term" value="C:nucleus"/>
    <property type="evidence" value="ECO:0007669"/>
    <property type="project" value="UniProtKB-SubCell"/>
</dbReference>
<feature type="compositionally biased region" description="Polar residues" evidence="7">
    <location>
        <begin position="399"/>
        <end position="426"/>
    </location>
</feature>
<dbReference type="PANTHER" id="PTHR24208:SF166">
    <property type="entry name" value="LIM HOMEOBOX TRANSCRIPTION FACTOR 1 ALPHA, ISOFORM B"/>
    <property type="match status" value="1"/>
</dbReference>
<feature type="compositionally biased region" description="Polar residues" evidence="7">
    <location>
        <begin position="99"/>
        <end position="109"/>
    </location>
</feature>
<dbReference type="GO" id="GO:0000977">
    <property type="term" value="F:RNA polymerase II transcription regulatory region sequence-specific DNA binding"/>
    <property type="evidence" value="ECO:0007669"/>
    <property type="project" value="TreeGrafter"/>
</dbReference>
<feature type="region of interest" description="Disordered" evidence="7">
    <location>
        <begin position="50"/>
        <end position="197"/>
    </location>
</feature>
<feature type="region of interest" description="Disordered" evidence="7">
    <location>
        <begin position="378"/>
        <end position="440"/>
    </location>
</feature>
<gene>
    <name evidence="9" type="ORF">VP1G_00159</name>
</gene>
<dbReference type="GO" id="GO:0000981">
    <property type="term" value="F:DNA-binding transcription factor activity, RNA polymerase II-specific"/>
    <property type="evidence" value="ECO:0007669"/>
    <property type="project" value="TreeGrafter"/>
</dbReference>
<feature type="compositionally biased region" description="Polar residues" evidence="7">
    <location>
        <begin position="584"/>
        <end position="604"/>
    </location>
</feature>
<feature type="compositionally biased region" description="Polar residues" evidence="7">
    <location>
        <begin position="507"/>
        <end position="548"/>
    </location>
</feature>
<dbReference type="SUPFAM" id="SSF46689">
    <property type="entry name" value="Homeodomain-like"/>
    <property type="match status" value="1"/>
</dbReference>
<dbReference type="InterPro" id="IPR009057">
    <property type="entry name" value="Homeodomain-like_sf"/>
</dbReference>
<evidence type="ECO:0000256" key="2">
    <source>
        <dbReference type="ARBA" id="ARBA00023125"/>
    </source>
</evidence>
<comment type="subcellular location">
    <subcellularLocation>
        <location evidence="1 5 6">Nucleus</location>
    </subcellularLocation>
</comment>
<proteinExistence type="predicted"/>
<evidence type="ECO:0000313" key="9">
    <source>
        <dbReference type="EMBL" id="KUI52639.1"/>
    </source>
</evidence>